<comment type="caution">
    <text evidence="3">The sequence shown here is derived from an EMBL/GenBank/DDBJ whole genome shotgun (WGS) entry which is preliminary data.</text>
</comment>
<reference evidence="3" key="1">
    <citation type="submission" date="2022-10" db="EMBL/GenBank/DDBJ databases">
        <title>Comparative genomic analysis of Cohnella hashimotonis sp. nov., isolated from the International Space Station.</title>
        <authorList>
            <person name="Simpson A."/>
            <person name="Venkateswaran K."/>
        </authorList>
    </citation>
    <scope>NUCLEOTIDE SEQUENCE</scope>
    <source>
        <strain evidence="3">DSM 28161</strain>
    </source>
</reference>
<evidence type="ECO:0000259" key="2">
    <source>
        <dbReference type="Pfam" id="PF08327"/>
    </source>
</evidence>
<dbReference type="Pfam" id="PF08327">
    <property type="entry name" value="AHSA1"/>
    <property type="match status" value="1"/>
</dbReference>
<dbReference type="RefSeq" id="WP_277530501.1">
    <property type="nucleotide sequence ID" value="NZ_JAPDIA010000003.1"/>
</dbReference>
<dbReference type="InterPro" id="IPR013538">
    <property type="entry name" value="ASHA1/2-like_C"/>
</dbReference>
<dbReference type="EMBL" id="JAPDIA010000003">
    <property type="protein sequence ID" value="MDG0809282.1"/>
    <property type="molecule type" value="Genomic_DNA"/>
</dbReference>
<name>A0A9X4KR62_9BACL</name>
<evidence type="ECO:0000313" key="3">
    <source>
        <dbReference type="EMBL" id="MDG0809282.1"/>
    </source>
</evidence>
<protein>
    <submittedName>
        <fullName evidence="3">SRPBCC family protein</fullName>
    </submittedName>
</protein>
<organism evidence="3 4">
    <name type="scientific">Cohnella rhizosphaerae</name>
    <dbReference type="NCBI Taxonomy" id="1457232"/>
    <lineage>
        <taxon>Bacteria</taxon>
        <taxon>Bacillati</taxon>
        <taxon>Bacillota</taxon>
        <taxon>Bacilli</taxon>
        <taxon>Bacillales</taxon>
        <taxon>Paenibacillaceae</taxon>
        <taxon>Cohnella</taxon>
    </lineage>
</organism>
<accession>A0A9X4KR62</accession>
<proteinExistence type="inferred from homology"/>
<feature type="domain" description="Activator of Hsp90 ATPase homologue 1/2-like C-terminal" evidence="2">
    <location>
        <begin position="22"/>
        <end position="146"/>
    </location>
</feature>
<dbReference type="CDD" id="cd08900">
    <property type="entry name" value="SRPBCC_CalC_Aha1-like_7"/>
    <property type="match status" value="1"/>
</dbReference>
<comment type="similarity">
    <text evidence="1">Belongs to the AHA1 family.</text>
</comment>
<sequence>MEQQEQRSAHHATFTVERTYPATPERVFRSWSDAKAKARWFSPAETFDFRVGGREYSRGGPPEGPVFTFDACYQDIVPNARIVYSYVLDMGDRRISASVTTVELHPVEGGTRLVFTEQGVYLDGLDTPEQREHGTNELLRMLGDALQSEPEAS</sequence>
<evidence type="ECO:0000256" key="1">
    <source>
        <dbReference type="ARBA" id="ARBA00006817"/>
    </source>
</evidence>
<dbReference type="Proteomes" id="UP001153404">
    <property type="component" value="Unassembled WGS sequence"/>
</dbReference>
<evidence type="ECO:0000313" key="4">
    <source>
        <dbReference type="Proteomes" id="UP001153404"/>
    </source>
</evidence>
<gene>
    <name evidence="3" type="ORF">OMP40_07735</name>
</gene>
<keyword evidence="4" id="KW-1185">Reference proteome</keyword>
<dbReference type="AlphaFoldDB" id="A0A9X4KR62"/>
<dbReference type="SUPFAM" id="SSF55961">
    <property type="entry name" value="Bet v1-like"/>
    <property type="match status" value="1"/>
</dbReference>
<dbReference type="Gene3D" id="3.30.530.20">
    <property type="match status" value="1"/>
</dbReference>
<dbReference type="InterPro" id="IPR023393">
    <property type="entry name" value="START-like_dom_sf"/>
</dbReference>